<comment type="caution">
    <text evidence="1">The sequence shown here is derived from an EMBL/GenBank/DDBJ whole genome shotgun (WGS) entry which is preliminary data.</text>
</comment>
<keyword evidence="2" id="KW-1185">Reference proteome</keyword>
<proteinExistence type="predicted"/>
<evidence type="ECO:0000313" key="1">
    <source>
        <dbReference type="EMBL" id="KLU25132.1"/>
    </source>
</evidence>
<accession>A0A0J1CX65</accession>
<evidence type="ECO:0000313" key="2">
    <source>
        <dbReference type="Proteomes" id="UP000035963"/>
    </source>
</evidence>
<dbReference type="EMBL" id="AEJF01000105">
    <property type="protein sequence ID" value="KLU25132.1"/>
    <property type="molecule type" value="Genomic_DNA"/>
</dbReference>
<protein>
    <submittedName>
        <fullName evidence="1">Uncharacterized protein</fullName>
    </submittedName>
</protein>
<dbReference type="AlphaFoldDB" id="A0A0J1CX65"/>
<sequence length="165" mass="18513">MDKRSLSGSFTQEMGSARSVWLETVTINEVLDTSGWRNVLLLVMFDQLESRTEFGMQAICIVLDHGEATALRWPVRCERGYDNVSAWLHSAHHLGHISVTICLVGQKMEDRAIVPYIKGTFWQREGCHVAFYPAHEAGFRSEASTGDRQCLPGEVQNGKIFVAVD</sequence>
<gene>
    <name evidence="1" type="ORF">EOS_16450</name>
</gene>
<organism evidence="1 2">
    <name type="scientific">Caballeronia mineralivorans PML1(12)</name>
    <dbReference type="NCBI Taxonomy" id="908627"/>
    <lineage>
        <taxon>Bacteria</taxon>
        <taxon>Pseudomonadati</taxon>
        <taxon>Pseudomonadota</taxon>
        <taxon>Betaproteobacteria</taxon>
        <taxon>Burkholderiales</taxon>
        <taxon>Burkholderiaceae</taxon>
        <taxon>Caballeronia</taxon>
    </lineage>
</organism>
<name>A0A0J1CX65_9BURK</name>
<reference evidence="1 2" key="1">
    <citation type="journal article" date="2015" name="Genome Announc.">
        <title>Draft Genome Sequence of Burkholderia sp. Strain PML1(12), an Ectomycorrhizosphere-Inhabiting Bacterium with Effective Mineral-Weathering Ability.</title>
        <authorList>
            <person name="Uroz S."/>
            <person name="Oger P."/>
        </authorList>
    </citation>
    <scope>NUCLEOTIDE SEQUENCE [LARGE SCALE GENOMIC DNA]</scope>
    <source>
        <strain evidence="2">PML1(12)</strain>
    </source>
</reference>
<dbReference type="Proteomes" id="UP000035963">
    <property type="component" value="Unassembled WGS sequence"/>
</dbReference>